<comment type="caution">
    <text evidence="7">The sequence shown here is derived from an EMBL/GenBank/DDBJ whole genome shotgun (WGS) entry which is preliminary data.</text>
</comment>
<dbReference type="InterPro" id="IPR044527">
    <property type="entry name" value="NrtA/CpmA_ABC-bd_dom"/>
</dbReference>
<dbReference type="PANTHER" id="PTHR30024">
    <property type="entry name" value="ALIPHATIC SULFONATES-BINDING PROTEIN-RELATED"/>
    <property type="match status" value="1"/>
</dbReference>
<dbReference type="CDD" id="cd13553">
    <property type="entry name" value="PBP2_NrtA_CpmA_like"/>
    <property type="match status" value="1"/>
</dbReference>
<evidence type="ECO:0000256" key="4">
    <source>
        <dbReference type="ARBA" id="ARBA00022519"/>
    </source>
</evidence>
<name>A0ABQ2P5H7_9NEIS</name>
<keyword evidence="3" id="KW-1003">Cell membrane</keyword>
<keyword evidence="4" id="KW-0997">Cell inner membrane</keyword>
<dbReference type="EMBL" id="BMLX01000001">
    <property type="protein sequence ID" value="GGP18340.1"/>
    <property type="molecule type" value="Genomic_DNA"/>
</dbReference>
<organism evidence="7 8">
    <name type="scientific">Silvimonas iriomotensis</name>
    <dbReference type="NCBI Taxonomy" id="449662"/>
    <lineage>
        <taxon>Bacteria</taxon>
        <taxon>Pseudomonadati</taxon>
        <taxon>Pseudomonadota</taxon>
        <taxon>Betaproteobacteria</taxon>
        <taxon>Neisseriales</taxon>
        <taxon>Chitinibacteraceae</taxon>
        <taxon>Silvimonas</taxon>
    </lineage>
</organism>
<keyword evidence="2" id="KW-0813">Transport</keyword>
<evidence type="ECO:0000256" key="2">
    <source>
        <dbReference type="ARBA" id="ARBA00022448"/>
    </source>
</evidence>
<keyword evidence="8" id="KW-1185">Reference proteome</keyword>
<comment type="subcellular location">
    <subcellularLocation>
        <location evidence="1">Endomembrane system</location>
    </subcellularLocation>
</comment>
<dbReference type="RefSeq" id="WP_188701895.1">
    <property type="nucleotide sequence ID" value="NZ_BMLX01000001.1"/>
</dbReference>
<evidence type="ECO:0000256" key="3">
    <source>
        <dbReference type="ARBA" id="ARBA00022475"/>
    </source>
</evidence>
<protein>
    <submittedName>
        <fullName evidence="7">Nitrate ABC transporter substrate-binding protein</fullName>
    </submittedName>
</protein>
<dbReference type="Gene3D" id="3.40.190.10">
    <property type="entry name" value="Periplasmic binding protein-like II"/>
    <property type="match status" value="2"/>
</dbReference>
<keyword evidence="6" id="KW-0472">Membrane</keyword>
<dbReference type="Pfam" id="PF13379">
    <property type="entry name" value="NMT1_2"/>
    <property type="match status" value="1"/>
</dbReference>
<accession>A0ABQ2P5H7</accession>
<sequence length="392" mass="42686">MPATVSASRLTPSSTRMHLRLGYVAQAECAPLVVAQRLRLGEQYGITLELCRQPSWSALRDKLLSGELDAAQMLHGMAYGIQLGLGGQRADMAVLMTLSQNGQAITLSNALAEAVTSGGSLRMKLADTPRRRVFAHTFPTGTHALWLFYWLAAQGIHPLNDVRSVTIPPTQMAESLAKGELDGYCAGEPWSTLASNAHHGVTVVTSSEIWPDHPEKALVCRLDFAQRHPDAARALIRTLLQACQWLDDPALRPQAAPWLAMPEVINQPEHLILARLLGDYGNAPLRKPARPIRFFGGGQVNYPWLSDGLWFLSQFKRWGMTQEPASNVTVVKAVNQIALYAEAASDLGVPVPADPFRTSILMDGQPWTGINPEGYASSFSVRERSPVTGPGA</sequence>
<dbReference type="Proteomes" id="UP000637267">
    <property type="component" value="Unassembled WGS sequence"/>
</dbReference>
<reference evidence="8" key="1">
    <citation type="journal article" date="2019" name="Int. J. Syst. Evol. Microbiol.">
        <title>The Global Catalogue of Microorganisms (GCM) 10K type strain sequencing project: providing services to taxonomists for standard genome sequencing and annotation.</title>
        <authorList>
            <consortium name="The Broad Institute Genomics Platform"/>
            <consortium name="The Broad Institute Genome Sequencing Center for Infectious Disease"/>
            <person name="Wu L."/>
            <person name="Ma J."/>
        </authorList>
    </citation>
    <scope>NUCLEOTIDE SEQUENCE [LARGE SCALE GENOMIC DNA]</scope>
    <source>
        <strain evidence="8">CGMCC 1.8859</strain>
    </source>
</reference>
<evidence type="ECO:0000313" key="8">
    <source>
        <dbReference type="Proteomes" id="UP000637267"/>
    </source>
</evidence>
<evidence type="ECO:0000256" key="6">
    <source>
        <dbReference type="ARBA" id="ARBA00023136"/>
    </source>
</evidence>
<proteinExistence type="predicted"/>
<evidence type="ECO:0000256" key="1">
    <source>
        <dbReference type="ARBA" id="ARBA00004308"/>
    </source>
</evidence>
<gene>
    <name evidence="7" type="ORF">GCM10010970_04440</name>
</gene>
<evidence type="ECO:0000256" key="5">
    <source>
        <dbReference type="ARBA" id="ARBA00022729"/>
    </source>
</evidence>
<evidence type="ECO:0000313" key="7">
    <source>
        <dbReference type="EMBL" id="GGP18340.1"/>
    </source>
</evidence>
<keyword evidence="5" id="KW-0732">Signal</keyword>
<dbReference type="PANTHER" id="PTHR30024:SF7">
    <property type="entry name" value="NITRATE_NITRITE BINDING PROTEIN NRTA"/>
    <property type="match status" value="1"/>
</dbReference>
<dbReference type="SUPFAM" id="SSF53850">
    <property type="entry name" value="Periplasmic binding protein-like II"/>
    <property type="match status" value="1"/>
</dbReference>